<dbReference type="SUPFAM" id="SSF54427">
    <property type="entry name" value="NTF2-like"/>
    <property type="match status" value="1"/>
</dbReference>
<dbReference type="Proteomes" id="UP000324550">
    <property type="component" value="Unassembled WGS sequence"/>
</dbReference>
<evidence type="ECO:0000313" key="1">
    <source>
        <dbReference type="EMBL" id="TYA59276.1"/>
    </source>
</evidence>
<dbReference type="OrthoDB" id="117186at2"/>
<accession>A0A5D0GKA1</accession>
<dbReference type="AlphaFoldDB" id="A0A5D0GKA1"/>
<dbReference type="RefSeq" id="WP_148452452.1">
    <property type="nucleotide sequence ID" value="NZ_VSFC01000009.1"/>
</dbReference>
<proteinExistence type="predicted"/>
<organism evidence="1 2">
    <name type="scientific">Formosa maritima</name>
    <dbReference type="NCBI Taxonomy" id="2592046"/>
    <lineage>
        <taxon>Bacteria</taxon>
        <taxon>Pseudomonadati</taxon>
        <taxon>Bacteroidota</taxon>
        <taxon>Flavobacteriia</taxon>
        <taxon>Flavobacteriales</taxon>
        <taxon>Flavobacteriaceae</taxon>
        <taxon>Formosa</taxon>
    </lineage>
</organism>
<name>A0A5D0GKA1_9FLAO</name>
<dbReference type="EMBL" id="VSFC01000009">
    <property type="protein sequence ID" value="TYA59276.1"/>
    <property type="molecule type" value="Genomic_DNA"/>
</dbReference>
<evidence type="ECO:0000313" key="2">
    <source>
        <dbReference type="Proteomes" id="UP000324550"/>
    </source>
</evidence>
<comment type="caution">
    <text evidence="1">The sequence shown here is derived from an EMBL/GenBank/DDBJ whole genome shotgun (WGS) entry which is preliminary data.</text>
</comment>
<gene>
    <name evidence="1" type="ORF">FVF61_01295</name>
</gene>
<keyword evidence="2" id="KW-1185">Reference proteome</keyword>
<sequence length="151" mass="17340">MGRIITFLVLLITTTITAQHDEETQVKLAIDTFFEGFHKGDTTLMKSVMLDKFPTQTTFKSKEGKDVLATESSDKLILAIANRSADQKWDERLLGYNIQIDGNMANAWTPYEFWFNGQFSHCGVNSFQLFNDNGNWKIIYLIDTRRKEGCQ</sequence>
<reference evidence="1 2" key="1">
    <citation type="submission" date="2019-08" db="EMBL/GenBank/DDBJ databases">
        <title>Formosa sediminis sp. nov., isolated from marine sediment.</title>
        <authorList>
            <person name="Cao W.R."/>
        </authorList>
    </citation>
    <scope>NUCLEOTIDE SEQUENCE [LARGE SCALE GENOMIC DNA]</scope>
    <source>
        <strain evidence="1 2">1494</strain>
    </source>
</reference>
<protein>
    <submittedName>
        <fullName evidence="1">Nuclear transport factor 2 family protein</fullName>
    </submittedName>
</protein>
<dbReference type="InterPro" id="IPR032710">
    <property type="entry name" value="NTF2-like_dom_sf"/>
</dbReference>
<dbReference type="Gene3D" id="3.10.450.50">
    <property type="match status" value="1"/>
</dbReference>